<dbReference type="Proteomes" id="UP001321582">
    <property type="component" value="Chromosome"/>
</dbReference>
<proteinExistence type="predicted"/>
<dbReference type="PANTHER" id="PTHR12697:SF5">
    <property type="entry name" value="DEOXYHYPUSINE HYDROXYLASE"/>
    <property type="match status" value="1"/>
</dbReference>
<dbReference type="KEGG" id="haby:HLVA_15380"/>
<name>A0AAU9DJF4_9FUSO</name>
<dbReference type="InterPro" id="IPR011989">
    <property type="entry name" value="ARM-like"/>
</dbReference>
<gene>
    <name evidence="1" type="ORF">HLVA_15380</name>
</gene>
<keyword evidence="2" id="KW-1185">Reference proteome</keyword>
<dbReference type="InterPro" id="IPR011030">
    <property type="entry name" value="Lipovitellin_superhlx_dom"/>
</dbReference>
<protein>
    <recommendedName>
        <fullName evidence="3">HEAT repeat domain-containing protein</fullName>
    </recommendedName>
</protein>
<sequence length="557" mass="64668">MGAYDEMLYLENLSKNITKAQKIEMIENLGKLKSRKAISELTRIARNEMEDEKIRAKAILSLTEIGDLNFVKNFFPLVEQEDKEILEMILIAIRELNIYYAIPELEKFFKSKDNNIKKEVIETLAKFNTLESVKVLLKIYSNGDNFIKSEIRYYLKESESFESFLNDSDELTLLNFITLIPKEKAEILLRKKIETTEDEELLILIVKSIGELKLKNILEILEKIYKSTESKKLKSIIIENIAKISDKGKIEFLFSVLDSADRDLKAKAILALESNKTNKAVINKLVDVMKNRDEWWMNRKLAIITLEHIDNKEYFEALIEMIKEEDDNRILRNVISALGDARKKIAIPYIEGYINNSNLELKKVVIIALSKLGDEKVLGMLVEDRSLIETLFPESIKAILNFKDERVEEVILGILKSRQEKVLDVILGEIADRESREIKDELLKIALDKLVSREIRAKTLMILSSYKSELLDNGIDVILSDIEEWWMIKKIALLIIGEQKMYKKYSTIIKYANDIDKRMSNTARQVAKDFYKYYFLEELSKENSSMLEIAKDIAELI</sequence>
<dbReference type="PANTHER" id="PTHR12697">
    <property type="entry name" value="PBS LYASE HEAT-LIKE PROTEIN"/>
    <property type="match status" value="1"/>
</dbReference>
<dbReference type="Gene3D" id="1.25.10.10">
    <property type="entry name" value="Leucine-rich Repeat Variant"/>
    <property type="match status" value="2"/>
</dbReference>
<dbReference type="InterPro" id="IPR016024">
    <property type="entry name" value="ARM-type_fold"/>
</dbReference>
<accession>A0AAU9DJF4</accession>
<evidence type="ECO:0000313" key="1">
    <source>
        <dbReference type="EMBL" id="BDU50969.1"/>
    </source>
</evidence>
<dbReference type="GO" id="GO:0016491">
    <property type="term" value="F:oxidoreductase activity"/>
    <property type="evidence" value="ECO:0007669"/>
    <property type="project" value="TreeGrafter"/>
</dbReference>
<dbReference type="EMBL" id="AP027059">
    <property type="protein sequence ID" value="BDU50969.1"/>
    <property type="molecule type" value="Genomic_DNA"/>
</dbReference>
<organism evidence="1 2">
    <name type="scientific">Haliovirga abyssi</name>
    <dbReference type="NCBI Taxonomy" id="2996794"/>
    <lineage>
        <taxon>Bacteria</taxon>
        <taxon>Fusobacteriati</taxon>
        <taxon>Fusobacteriota</taxon>
        <taxon>Fusobacteriia</taxon>
        <taxon>Fusobacteriales</taxon>
        <taxon>Haliovirgaceae</taxon>
        <taxon>Haliovirga</taxon>
    </lineage>
</organism>
<evidence type="ECO:0008006" key="3">
    <source>
        <dbReference type="Google" id="ProtNLM"/>
    </source>
</evidence>
<dbReference type="SUPFAM" id="SSF48431">
    <property type="entry name" value="Lipovitellin-phosvitin complex, superhelical domain"/>
    <property type="match status" value="1"/>
</dbReference>
<dbReference type="AlphaFoldDB" id="A0AAU9DJF4"/>
<dbReference type="SUPFAM" id="SSF48371">
    <property type="entry name" value="ARM repeat"/>
    <property type="match status" value="1"/>
</dbReference>
<evidence type="ECO:0000313" key="2">
    <source>
        <dbReference type="Proteomes" id="UP001321582"/>
    </source>
</evidence>
<reference evidence="1 2" key="1">
    <citation type="submission" date="2022-11" db="EMBL/GenBank/DDBJ databases">
        <title>Haliovirga abyssi gen. nov., sp. nov., a mesophilic fermentative bacterium isolated from the Iheya North hydrothermal field and the proposal of Haliovirgaceae fam. nov.</title>
        <authorList>
            <person name="Miyazaki U."/>
            <person name="Tame A."/>
            <person name="Miyazaki J."/>
            <person name="Takai K."/>
            <person name="Sawayama S."/>
            <person name="Kitajima M."/>
            <person name="Okamoto A."/>
            <person name="Nakagawa S."/>
        </authorList>
    </citation>
    <scope>NUCLEOTIDE SEQUENCE [LARGE SCALE GENOMIC DNA]</scope>
    <source>
        <strain evidence="1 2">IC12</strain>
    </source>
</reference>
<dbReference type="RefSeq" id="WP_307903816.1">
    <property type="nucleotide sequence ID" value="NZ_AP027059.1"/>
</dbReference>
<dbReference type="Pfam" id="PF13646">
    <property type="entry name" value="HEAT_2"/>
    <property type="match status" value="2"/>
</dbReference>